<feature type="compositionally biased region" description="Acidic residues" evidence="1">
    <location>
        <begin position="61"/>
        <end position="84"/>
    </location>
</feature>
<feature type="compositionally biased region" description="Basic and acidic residues" evidence="1">
    <location>
        <begin position="194"/>
        <end position="205"/>
    </location>
</feature>
<feature type="region of interest" description="Disordered" evidence="1">
    <location>
        <begin position="388"/>
        <end position="548"/>
    </location>
</feature>
<dbReference type="GO" id="GO:0005884">
    <property type="term" value="C:actin filament"/>
    <property type="evidence" value="ECO:0007669"/>
    <property type="project" value="TreeGrafter"/>
</dbReference>
<keyword evidence="3" id="KW-1185">Reference proteome</keyword>
<sequence>MSEGTLNNRLRLASFRTQLHTSNTHDTPGVAIDDAVADHPDDGLLMAVTDPEATRVYGEVEGDSEGEGDMGEDMEVEEGEEWSDAVDAPVRGVHPQDEEDDVFSTPMPSHASFEGDHLPPLPQDIGAGPSRPTSGRSSDSPHPIPTSTLPRMSTVSEPVMRRTSLDGLFPPPRLSADAIVERREDAPHASPTSRSERQARRRSFDPRTALGKLNFIRTTRSTEILDTPPVPPIPPPAPLAPSQTPPSSRRRVDGRSRSPAHSGIDPTPTSPPPPLPAPSLTELGLQLKPVTPLLAAAHLGGVPTSGCLLSPGYLLLCHNDGLDVVPLYAPPAARAYALIRGVPFKSVLVMDMLGFLVAIAGRREGVRVYALSDIKRAIELRMDAERQKESAKRKTILMEPLSNKMKKVPSRPESATSPIRSPSAMGPVGKLPPVPPTSSSQRVQPRLRLQTQRSNVSGRADSPVHSLAHQPSVSSIRMSTGRTSRLSATGKDKEKTEWVENETLEVRADSESEDEGYVSVPGPSGERTETPSPIPPISTSNSFSGRRRRPADLQLDTLSPHNGMVLISDPLPSPAPSMVSMREALAAGPTPARSTNPSTSGREVVGLADLLRDSRIPDLPPAGTRLPQNTTFTRDRTTGATTLVTTGRTATPTSLSPDTISPATAPMRWGANAEASLSAVHLAPPISATTPRSARQRWSLLGGNGLLTSSPPTSPMVPPESALSEFNPSLPPSRPPSVPPRPPSTTPLATPRHSRGLFPRLFTNGFKPKGSSEPNPKRNGATTPQGQGYIQANGKLEHIKLEGTRGAYLIKSVQTNRKSFLAILCGEDGKKVELFTGSSKSASLSLARTFILPDSPLSLELQVQGEDLAELFLIFSDSVFALEPASVRVRQVNIARAERRAARRRRERERAGSDAAELNNVQQTPVANSFPLPDPTPNRMQSLLPPPPPYSTQAPVLTTKVTSTVTAGPALDREGARRRRRRRSTGFEGTTNGTELRGPNQKSSPSAPSYTTFQQLFFSPTFPLGTLAEDWIIPPSYPSFVKHKEWLQNNLEKDDSDQDRDVTQPPAEYMYNLWHGIMNSWPRRGSLREGLLQTLPESSTVTLEDYFLPPVSLLAQPSHYGPPSLFFCSRGGLSTAIVDHKGKSVLLDKFHWSSPSTSALKDKYARRPAGLGDVQKVEAFDGHNNGAVLVAIRDSGLEAVDIADALLTPSTTAGIAPAAAGSYSRRLTWSWDVADPFPSNADSAGPNSASPTDPRALAAAKLNGVINSPIRSATQPGRDYHNNQFISYLGREGSRVYMCTRSAHMFRVICLQPSVA</sequence>
<dbReference type="PANTHER" id="PTHR45691">
    <property type="entry name" value="PROTEIN DIAPHANOUS"/>
    <property type="match status" value="1"/>
</dbReference>
<dbReference type="RefSeq" id="XP_040628813.1">
    <property type="nucleotide sequence ID" value="XM_040770183.1"/>
</dbReference>
<feature type="region of interest" description="Disordered" evidence="1">
    <location>
        <begin position="702"/>
        <end position="788"/>
    </location>
</feature>
<gene>
    <name evidence="2" type="ORF">DACRYDRAFT_116336</name>
</gene>
<accession>M5FVQ9</accession>
<evidence type="ECO:0000256" key="1">
    <source>
        <dbReference type="SAM" id="MobiDB-lite"/>
    </source>
</evidence>
<feature type="compositionally biased region" description="Basic and acidic residues" evidence="1">
    <location>
        <begin position="490"/>
        <end position="510"/>
    </location>
</feature>
<proteinExistence type="predicted"/>
<evidence type="ECO:0000313" key="2">
    <source>
        <dbReference type="EMBL" id="EJU01916.1"/>
    </source>
</evidence>
<feature type="compositionally biased region" description="Polar residues" evidence="1">
    <location>
        <begin position="131"/>
        <end position="156"/>
    </location>
</feature>
<feature type="region of interest" description="Disordered" evidence="1">
    <location>
        <begin position="61"/>
        <end position="281"/>
    </location>
</feature>
<dbReference type="OMA" id="WFYRDPK"/>
<protein>
    <recommendedName>
        <fullName evidence="4">CNH domain-containing protein</fullName>
    </recommendedName>
</protein>
<feature type="compositionally biased region" description="Pro residues" evidence="1">
    <location>
        <begin position="729"/>
        <end position="745"/>
    </location>
</feature>
<feature type="compositionally biased region" description="Polar residues" evidence="1">
    <location>
        <begin position="987"/>
        <end position="1009"/>
    </location>
</feature>
<feature type="compositionally biased region" description="Polar residues" evidence="1">
    <location>
        <begin position="951"/>
        <end position="966"/>
    </location>
</feature>
<organism evidence="2 3">
    <name type="scientific">Dacryopinax primogenitus (strain DJM 731)</name>
    <name type="common">Brown rot fungus</name>
    <dbReference type="NCBI Taxonomy" id="1858805"/>
    <lineage>
        <taxon>Eukaryota</taxon>
        <taxon>Fungi</taxon>
        <taxon>Dikarya</taxon>
        <taxon>Basidiomycota</taxon>
        <taxon>Agaricomycotina</taxon>
        <taxon>Dacrymycetes</taxon>
        <taxon>Dacrymycetales</taxon>
        <taxon>Dacrymycetaceae</taxon>
        <taxon>Dacryopinax</taxon>
    </lineage>
</organism>
<feature type="region of interest" description="Disordered" evidence="1">
    <location>
        <begin position="898"/>
        <end position="1009"/>
    </location>
</feature>
<evidence type="ECO:0008006" key="4">
    <source>
        <dbReference type="Google" id="ProtNLM"/>
    </source>
</evidence>
<feature type="compositionally biased region" description="Polar residues" evidence="1">
    <location>
        <begin position="437"/>
        <end position="457"/>
    </location>
</feature>
<dbReference type="Proteomes" id="UP000030653">
    <property type="component" value="Unassembled WGS sequence"/>
</dbReference>
<feature type="compositionally biased region" description="Pro residues" evidence="1">
    <location>
        <begin position="228"/>
        <end position="239"/>
    </location>
</feature>
<dbReference type="EMBL" id="JH795863">
    <property type="protein sequence ID" value="EJU01916.1"/>
    <property type="molecule type" value="Genomic_DNA"/>
</dbReference>
<dbReference type="GO" id="GO:0030041">
    <property type="term" value="P:actin filament polymerization"/>
    <property type="evidence" value="ECO:0007669"/>
    <property type="project" value="TreeGrafter"/>
</dbReference>
<dbReference type="STRING" id="1858805.M5FVQ9"/>
<dbReference type="HOGENOM" id="CLU_007180_0_0_1"/>
<name>M5FVQ9_DACPD</name>
<dbReference type="InterPro" id="IPR051412">
    <property type="entry name" value="Formin_Homology_Diaphanous_sf"/>
</dbReference>
<reference evidence="2 3" key="1">
    <citation type="journal article" date="2012" name="Science">
        <title>The Paleozoic origin of enzymatic lignin decomposition reconstructed from 31 fungal genomes.</title>
        <authorList>
            <person name="Floudas D."/>
            <person name="Binder M."/>
            <person name="Riley R."/>
            <person name="Barry K."/>
            <person name="Blanchette R.A."/>
            <person name="Henrissat B."/>
            <person name="Martinez A.T."/>
            <person name="Otillar R."/>
            <person name="Spatafora J.W."/>
            <person name="Yadav J.S."/>
            <person name="Aerts A."/>
            <person name="Benoit I."/>
            <person name="Boyd A."/>
            <person name="Carlson A."/>
            <person name="Copeland A."/>
            <person name="Coutinho P.M."/>
            <person name="de Vries R.P."/>
            <person name="Ferreira P."/>
            <person name="Findley K."/>
            <person name="Foster B."/>
            <person name="Gaskell J."/>
            <person name="Glotzer D."/>
            <person name="Gorecki P."/>
            <person name="Heitman J."/>
            <person name="Hesse C."/>
            <person name="Hori C."/>
            <person name="Igarashi K."/>
            <person name="Jurgens J.A."/>
            <person name="Kallen N."/>
            <person name="Kersten P."/>
            <person name="Kohler A."/>
            <person name="Kuees U."/>
            <person name="Kumar T.K.A."/>
            <person name="Kuo A."/>
            <person name="LaButti K."/>
            <person name="Larrondo L.F."/>
            <person name="Lindquist E."/>
            <person name="Ling A."/>
            <person name="Lombard V."/>
            <person name="Lucas S."/>
            <person name="Lundell T."/>
            <person name="Martin R."/>
            <person name="McLaughlin D.J."/>
            <person name="Morgenstern I."/>
            <person name="Morin E."/>
            <person name="Murat C."/>
            <person name="Nagy L.G."/>
            <person name="Nolan M."/>
            <person name="Ohm R.A."/>
            <person name="Patyshakuliyeva A."/>
            <person name="Rokas A."/>
            <person name="Ruiz-Duenas F.J."/>
            <person name="Sabat G."/>
            <person name="Salamov A."/>
            <person name="Samejima M."/>
            <person name="Schmutz J."/>
            <person name="Slot J.C."/>
            <person name="St John F."/>
            <person name="Stenlid J."/>
            <person name="Sun H."/>
            <person name="Sun S."/>
            <person name="Syed K."/>
            <person name="Tsang A."/>
            <person name="Wiebenga A."/>
            <person name="Young D."/>
            <person name="Pisabarro A."/>
            <person name="Eastwood D.C."/>
            <person name="Martin F."/>
            <person name="Cullen D."/>
            <person name="Grigoriev I.V."/>
            <person name="Hibbett D.S."/>
        </authorList>
    </citation>
    <scope>NUCLEOTIDE SEQUENCE [LARGE SCALE GENOMIC DNA]</scope>
    <source>
        <strain evidence="2 3">DJM-731 SS1</strain>
    </source>
</reference>
<evidence type="ECO:0000313" key="3">
    <source>
        <dbReference type="Proteomes" id="UP000030653"/>
    </source>
</evidence>
<feature type="compositionally biased region" description="Pro residues" evidence="1">
    <location>
        <begin position="268"/>
        <end position="277"/>
    </location>
</feature>
<dbReference type="OrthoDB" id="6415790at2759"/>
<dbReference type="GeneID" id="63685245"/>
<dbReference type="PANTHER" id="PTHR45691:SF6">
    <property type="entry name" value="PROTEIN DIAPHANOUS"/>
    <property type="match status" value="1"/>
</dbReference>
<feature type="compositionally biased region" description="Polar residues" evidence="1">
    <location>
        <begin position="469"/>
        <end position="487"/>
    </location>
</feature>